<dbReference type="PROSITE" id="PS00041">
    <property type="entry name" value="HTH_ARAC_FAMILY_1"/>
    <property type="match status" value="1"/>
</dbReference>
<dbReference type="SUPFAM" id="SSF51215">
    <property type="entry name" value="Regulatory protein AraC"/>
    <property type="match status" value="1"/>
</dbReference>
<dbReference type="InterPro" id="IPR014710">
    <property type="entry name" value="RmlC-like_jellyroll"/>
</dbReference>
<dbReference type="InterPro" id="IPR003313">
    <property type="entry name" value="AraC-bd"/>
</dbReference>
<dbReference type="SUPFAM" id="SSF46689">
    <property type="entry name" value="Homeodomain-like"/>
    <property type="match status" value="2"/>
</dbReference>
<evidence type="ECO:0000313" key="6">
    <source>
        <dbReference type="Proteomes" id="UP000615234"/>
    </source>
</evidence>
<dbReference type="RefSeq" id="WP_186847716.1">
    <property type="nucleotide sequence ID" value="NZ_JACOOX010000004.1"/>
</dbReference>
<accession>A0A8I0AL70</accession>
<evidence type="ECO:0000256" key="3">
    <source>
        <dbReference type="ARBA" id="ARBA00023163"/>
    </source>
</evidence>
<dbReference type="EMBL" id="JACOOX010000004">
    <property type="protein sequence ID" value="MBC5663016.1"/>
    <property type="molecule type" value="Genomic_DNA"/>
</dbReference>
<dbReference type="GO" id="GO:0043565">
    <property type="term" value="F:sequence-specific DNA binding"/>
    <property type="evidence" value="ECO:0007669"/>
    <property type="project" value="InterPro"/>
</dbReference>
<keyword evidence="3" id="KW-0804">Transcription</keyword>
<dbReference type="InterPro" id="IPR020449">
    <property type="entry name" value="Tscrpt_reg_AraC-type_HTH"/>
</dbReference>
<name>A0A8I0AL70_9FIRM</name>
<dbReference type="InterPro" id="IPR018060">
    <property type="entry name" value="HTH_AraC"/>
</dbReference>
<evidence type="ECO:0000256" key="2">
    <source>
        <dbReference type="ARBA" id="ARBA00023125"/>
    </source>
</evidence>
<keyword evidence="6" id="KW-1185">Reference proteome</keyword>
<dbReference type="PROSITE" id="PS01124">
    <property type="entry name" value="HTH_ARAC_FAMILY_2"/>
    <property type="match status" value="1"/>
</dbReference>
<dbReference type="PANTHER" id="PTHR43280">
    <property type="entry name" value="ARAC-FAMILY TRANSCRIPTIONAL REGULATOR"/>
    <property type="match status" value="1"/>
</dbReference>
<keyword evidence="1" id="KW-0805">Transcription regulation</keyword>
<reference evidence="5 6" key="1">
    <citation type="submission" date="2020-08" db="EMBL/GenBank/DDBJ databases">
        <title>Genome public.</title>
        <authorList>
            <person name="Liu C."/>
            <person name="Sun Q."/>
        </authorList>
    </citation>
    <scope>NUCLEOTIDE SEQUENCE [LARGE SCALE GENOMIC DNA]</scope>
    <source>
        <strain evidence="5 6">NSJ-10</strain>
    </source>
</reference>
<comment type="caution">
    <text evidence="5">The sequence shown here is derived from an EMBL/GenBank/DDBJ whole genome shotgun (WGS) entry which is preliminary data.</text>
</comment>
<sequence length="323" mass="37517">MKKQEMANTSLKENRTHGTVQYPVALYEWNGENEWHVVPHWHEEMEWIYFQKGDFPVWINTKEYQVHAPAFICIHPEELHALILEKDGIESAVVFPVDILCFERYDAAEAKVLGPLAEGKLRMPVLCQNGDAAFEELSACYKEIEQMLRQMKEHGTKKGQHTDSSIMRENVAVEPKQNLQKNMLYLNIKAKMLELIAVAYKYDLLTRQVMEGREESGTVENLKKVLQYIGEHYGSPIRLSELAELVNMNEQYFCRYFKKNIGKTITEYINMIRVEKAATALAETEDKIIDIASACGFDNIGYFIRRFKKEKGMTPSEYRKKSK</sequence>
<dbReference type="SMART" id="SM00342">
    <property type="entry name" value="HTH_ARAC"/>
    <property type="match status" value="1"/>
</dbReference>
<dbReference type="AlphaFoldDB" id="A0A8I0AL70"/>
<evidence type="ECO:0000256" key="1">
    <source>
        <dbReference type="ARBA" id="ARBA00023015"/>
    </source>
</evidence>
<dbReference type="InterPro" id="IPR018062">
    <property type="entry name" value="HTH_AraC-typ_CS"/>
</dbReference>
<gene>
    <name evidence="5" type="ORF">H8S09_08940</name>
</gene>
<keyword evidence="2" id="KW-0238">DNA-binding</keyword>
<organism evidence="5 6">
    <name type="scientific">Coprococcus hominis</name>
    <name type="common">ex Liu et al. 2022</name>
    <dbReference type="NCBI Taxonomy" id="2763039"/>
    <lineage>
        <taxon>Bacteria</taxon>
        <taxon>Bacillati</taxon>
        <taxon>Bacillota</taxon>
        <taxon>Clostridia</taxon>
        <taxon>Lachnospirales</taxon>
        <taxon>Lachnospiraceae</taxon>
        <taxon>Coprococcus</taxon>
    </lineage>
</organism>
<evidence type="ECO:0000313" key="5">
    <source>
        <dbReference type="EMBL" id="MBC5663016.1"/>
    </source>
</evidence>
<dbReference type="Gene3D" id="1.10.10.60">
    <property type="entry name" value="Homeodomain-like"/>
    <property type="match status" value="2"/>
</dbReference>
<dbReference type="Gene3D" id="2.60.120.10">
    <property type="entry name" value="Jelly Rolls"/>
    <property type="match status" value="1"/>
</dbReference>
<dbReference type="PRINTS" id="PR00032">
    <property type="entry name" value="HTHARAC"/>
</dbReference>
<feature type="domain" description="HTH araC/xylS-type" evidence="4">
    <location>
        <begin position="223"/>
        <end position="321"/>
    </location>
</feature>
<dbReference type="InterPro" id="IPR009057">
    <property type="entry name" value="Homeodomain-like_sf"/>
</dbReference>
<dbReference type="PANTHER" id="PTHR43280:SF27">
    <property type="entry name" value="TRANSCRIPTIONAL REGULATOR MTLR"/>
    <property type="match status" value="1"/>
</dbReference>
<dbReference type="InterPro" id="IPR037923">
    <property type="entry name" value="HTH-like"/>
</dbReference>
<dbReference type="Proteomes" id="UP000615234">
    <property type="component" value="Unassembled WGS sequence"/>
</dbReference>
<proteinExistence type="predicted"/>
<dbReference type="Pfam" id="PF02311">
    <property type="entry name" value="AraC_binding"/>
    <property type="match status" value="1"/>
</dbReference>
<evidence type="ECO:0000259" key="4">
    <source>
        <dbReference type="PROSITE" id="PS01124"/>
    </source>
</evidence>
<protein>
    <submittedName>
        <fullName evidence="5">Helix-turn-helix transcriptional regulator</fullName>
    </submittedName>
</protein>
<dbReference type="Pfam" id="PF12833">
    <property type="entry name" value="HTH_18"/>
    <property type="match status" value="1"/>
</dbReference>
<dbReference type="GO" id="GO:0003700">
    <property type="term" value="F:DNA-binding transcription factor activity"/>
    <property type="evidence" value="ECO:0007669"/>
    <property type="project" value="InterPro"/>
</dbReference>